<name>A0A059T6E2_9CAUD</name>
<gene>
    <name evidence="1" type="ORF">LP032_080</name>
</gene>
<protein>
    <submittedName>
        <fullName evidence="1">Uncharacterized protein</fullName>
    </submittedName>
</protein>
<proteinExistence type="predicted"/>
<reference evidence="1" key="1">
    <citation type="journal article" date="2014" name="Appl. Environ. Microbiol.">
        <title>Comparative genomic and morphological analysis of Listeria phages isolated from farm environments.</title>
        <authorList>
            <person name="Denes T."/>
            <person name="Vongkamjan K."/>
            <person name="Ackermann H.W."/>
            <person name="Moreno Switt A.I."/>
            <person name="Wiedmann M."/>
            <person name="den Bakker H.C."/>
        </authorList>
    </citation>
    <scope>NUCLEOTIDE SEQUENCE</scope>
</reference>
<dbReference type="EMBL" id="KJ094026">
    <property type="protein sequence ID" value="AHL18929.1"/>
    <property type="molecule type" value="Genomic_DNA"/>
</dbReference>
<sequence>MKQPKQKYSYVYTRDGEKVTHIRLYKKPSSDEILTMFKTVSGCRERYYVDEPIRYALTIFIYDCIVK</sequence>
<evidence type="ECO:0000313" key="1">
    <source>
        <dbReference type="EMBL" id="AHL18929.1"/>
    </source>
</evidence>
<organism evidence="1">
    <name type="scientific">Listeria phage LP-032</name>
    <dbReference type="NCBI Taxonomy" id="1173746"/>
    <lineage>
        <taxon>Viruses</taxon>
        <taxon>Duplodnaviria</taxon>
        <taxon>Heunggongvirae</taxon>
        <taxon>Uroviricota</taxon>
        <taxon>Caudoviricetes</taxon>
        <taxon>Homburgvirus</taxon>
        <taxon>Homburgvirus LP26</taxon>
    </lineage>
</organism>
<accession>A0A059T6E2</accession>